<dbReference type="SUPFAM" id="SSF53474">
    <property type="entry name" value="alpha/beta-Hydrolases"/>
    <property type="match status" value="1"/>
</dbReference>
<dbReference type="Proteomes" id="UP000581447">
    <property type="component" value="Unassembled WGS sequence"/>
</dbReference>
<proteinExistence type="predicted"/>
<evidence type="ECO:0000313" key="3">
    <source>
        <dbReference type="Proteomes" id="UP000581447"/>
    </source>
</evidence>
<dbReference type="PANTHER" id="PTHR43798">
    <property type="entry name" value="MONOACYLGLYCEROL LIPASE"/>
    <property type="match status" value="1"/>
</dbReference>
<dbReference type="InterPro" id="IPR029058">
    <property type="entry name" value="AB_hydrolase_fold"/>
</dbReference>
<reference evidence="2 3" key="1">
    <citation type="submission" date="2020-08" db="EMBL/GenBank/DDBJ databases">
        <title>Genomic Encyclopedia of Type Strains, Phase IV (KMG-IV): sequencing the most valuable type-strain genomes for metagenomic binning, comparative biology and taxonomic classification.</title>
        <authorList>
            <person name="Goeker M."/>
        </authorList>
    </citation>
    <scope>NUCLEOTIDE SEQUENCE [LARGE SCALE GENOMIC DNA]</scope>
    <source>
        <strain evidence="2 3">DSM 29050</strain>
    </source>
</reference>
<dbReference type="InterPro" id="IPR000073">
    <property type="entry name" value="AB_hydrolase_1"/>
</dbReference>
<dbReference type="EMBL" id="JACIEA010000001">
    <property type="protein sequence ID" value="MBB3941982.1"/>
    <property type="molecule type" value="Genomic_DNA"/>
</dbReference>
<dbReference type="RefSeq" id="WP_183939210.1">
    <property type="nucleotide sequence ID" value="NZ_BAABBG010000001.1"/>
</dbReference>
<keyword evidence="3" id="KW-1185">Reference proteome</keyword>
<dbReference type="GO" id="GO:0016020">
    <property type="term" value="C:membrane"/>
    <property type="evidence" value="ECO:0007669"/>
    <property type="project" value="TreeGrafter"/>
</dbReference>
<gene>
    <name evidence="2" type="ORF">GGR91_000204</name>
</gene>
<dbReference type="AlphaFoldDB" id="A0A840AY72"/>
<protein>
    <submittedName>
        <fullName evidence="2">Pimeloyl-ACP methyl ester carboxylesterase</fullName>
    </submittedName>
</protein>
<dbReference type="InterPro" id="IPR050266">
    <property type="entry name" value="AB_hydrolase_sf"/>
</dbReference>
<evidence type="ECO:0000313" key="2">
    <source>
        <dbReference type="EMBL" id="MBB3941982.1"/>
    </source>
</evidence>
<comment type="caution">
    <text evidence="2">The sequence shown here is derived from an EMBL/GenBank/DDBJ whole genome shotgun (WGS) entry which is preliminary data.</text>
</comment>
<dbReference type="Gene3D" id="3.40.50.1820">
    <property type="entry name" value="alpha/beta hydrolase"/>
    <property type="match status" value="1"/>
</dbReference>
<organism evidence="2 3">
    <name type="scientific">Sphingorhabdus rigui</name>
    <dbReference type="NCBI Taxonomy" id="1282858"/>
    <lineage>
        <taxon>Bacteria</taxon>
        <taxon>Pseudomonadati</taxon>
        <taxon>Pseudomonadota</taxon>
        <taxon>Alphaproteobacteria</taxon>
        <taxon>Sphingomonadales</taxon>
        <taxon>Sphingomonadaceae</taxon>
        <taxon>Sphingorhabdus</taxon>
    </lineage>
</organism>
<dbReference type="PRINTS" id="PR00111">
    <property type="entry name" value="ABHYDROLASE"/>
</dbReference>
<accession>A0A840AY72</accession>
<dbReference type="PANTHER" id="PTHR43798:SF33">
    <property type="entry name" value="HYDROLASE, PUTATIVE (AFU_ORTHOLOGUE AFUA_2G14860)-RELATED"/>
    <property type="match status" value="1"/>
</dbReference>
<dbReference type="Pfam" id="PF12697">
    <property type="entry name" value="Abhydrolase_6"/>
    <property type="match status" value="1"/>
</dbReference>
<feature type="domain" description="AB hydrolase-1" evidence="1">
    <location>
        <begin position="38"/>
        <end position="261"/>
    </location>
</feature>
<evidence type="ECO:0000259" key="1">
    <source>
        <dbReference type="Pfam" id="PF12697"/>
    </source>
</evidence>
<sequence>MLASRQHEGSGGEIAESHWVDVDGGQLHVRAAGNGPLVILLHGWTLDWRIWLPQLALSNVRLVMPDRRGFGRSTAPPMLSAERDDIDRIANFFGERHFALIGLSQGAAVALDYARTGPDRLTAMSLIGAPLHAVVPEPGETPEIDRSAYAALVRNGRLDDMMALWRHHPLTQVTPDAQIMVDDILNAYDGRDQRVGQEPLHFAAQDIAALAVPILAIAGAQDSMWRRQVAAYVGTNAPDGHCEIIPNAGHLANVDAAAAVNGLLQGFLNTYHLKEL</sequence>
<name>A0A840AY72_9SPHN</name>